<feature type="compositionally biased region" description="Basic residues" evidence="9">
    <location>
        <begin position="386"/>
        <end position="395"/>
    </location>
</feature>
<dbReference type="SUPFAM" id="SSF57850">
    <property type="entry name" value="RING/U-box"/>
    <property type="match status" value="1"/>
</dbReference>
<reference evidence="11 12" key="1">
    <citation type="submission" date="2020-04" db="EMBL/GenBank/DDBJ databases">
        <title>Perkinsus olseni comparative genomics.</title>
        <authorList>
            <person name="Bogema D.R."/>
        </authorList>
    </citation>
    <scope>NUCLEOTIDE SEQUENCE [LARGE SCALE GENOMIC DNA]</scope>
    <source>
        <strain evidence="11">00978-12</strain>
    </source>
</reference>
<feature type="compositionally biased region" description="Gly residues" evidence="9">
    <location>
        <begin position="1394"/>
        <end position="1410"/>
    </location>
</feature>
<evidence type="ECO:0000256" key="4">
    <source>
        <dbReference type="ARBA" id="ARBA00022723"/>
    </source>
</evidence>
<dbReference type="InterPro" id="IPR001841">
    <property type="entry name" value="Znf_RING"/>
</dbReference>
<dbReference type="GO" id="GO:0016567">
    <property type="term" value="P:protein ubiquitination"/>
    <property type="evidence" value="ECO:0007669"/>
    <property type="project" value="TreeGrafter"/>
</dbReference>
<dbReference type="Pfam" id="PF04989">
    <property type="entry name" value="RMNT_CmcI"/>
    <property type="match status" value="1"/>
</dbReference>
<dbReference type="InterPro" id="IPR041888">
    <property type="entry name" value="RING-HC_ZNF598/HEL2"/>
</dbReference>
<feature type="compositionally biased region" description="Low complexity" evidence="9">
    <location>
        <begin position="1023"/>
        <end position="1040"/>
    </location>
</feature>
<dbReference type="SMART" id="SM00355">
    <property type="entry name" value="ZnF_C2H2"/>
    <property type="match status" value="4"/>
</dbReference>
<evidence type="ECO:0000256" key="7">
    <source>
        <dbReference type="ARBA" id="ARBA00035113"/>
    </source>
</evidence>
<dbReference type="PROSITE" id="PS50089">
    <property type="entry name" value="ZF_RING_2"/>
    <property type="match status" value="1"/>
</dbReference>
<dbReference type="InterPro" id="IPR013087">
    <property type="entry name" value="Znf_C2H2_type"/>
</dbReference>
<organism evidence="11 12">
    <name type="scientific">Perkinsus olseni</name>
    <name type="common">Perkinsus atlanticus</name>
    <dbReference type="NCBI Taxonomy" id="32597"/>
    <lineage>
        <taxon>Eukaryota</taxon>
        <taxon>Sar</taxon>
        <taxon>Alveolata</taxon>
        <taxon>Perkinsozoa</taxon>
        <taxon>Perkinsea</taxon>
        <taxon>Perkinsida</taxon>
        <taxon>Perkinsidae</taxon>
        <taxon>Perkinsus</taxon>
    </lineage>
</organism>
<accession>A0A7J6PLS9</accession>
<keyword evidence="6" id="KW-0862">Zinc</keyword>
<evidence type="ECO:0000313" key="12">
    <source>
        <dbReference type="Proteomes" id="UP000541610"/>
    </source>
</evidence>
<evidence type="ECO:0000256" key="1">
    <source>
        <dbReference type="ARBA" id="ARBA00000900"/>
    </source>
</evidence>
<feature type="region of interest" description="Disordered" evidence="9">
    <location>
        <begin position="1017"/>
        <end position="1058"/>
    </location>
</feature>
<dbReference type="PANTHER" id="PTHR22938:SF0">
    <property type="entry name" value="E3 UBIQUITIN-PROTEIN LIGASE ZNF598"/>
    <property type="match status" value="1"/>
</dbReference>
<dbReference type="GO" id="GO:0008168">
    <property type="term" value="F:methyltransferase activity"/>
    <property type="evidence" value="ECO:0007669"/>
    <property type="project" value="InterPro"/>
</dbReference>
<evidence type="ECO:0000256" key="8">
    <source>
        <dbReference type="PROSITE-ProRule" id="PRU00175"/>
    </source>
</evidence>
<dbReference type="PRINTS" id="PR01995">
    <property type="entry name" value="UPF0595"/>
</dbReference>
<evidence type="ECO:0000256" key="2">
    <source>
        <dbReference type="ARBA" id="ARBA00004906"/>
    </source>
</evidence>
<dbReference type="InterPro" id="IPR056437">
    <property type="entry name" value="Znf-C2H2_ZNF598/HEL2"/>
</dbReference>
<name>A0A7J6PLS9_PEROL</name>
<comment type="pathway">
    <text evidence="2">Protein modification; protein ubiquitination.</text>
</comment>
<dbReference type="PANTHER" id="PTHR22938">
    <property type="entry name" value="ZINC FINGER PROTEIN 598"/>
    <property type="match status" value="1"/>
</dbReference>
<feature type="domain" description="RING-type" evidence="10">
    <location>
        <begin position="454"/>
        <end position="495"/>
    </location>
</feature>
<feature type="compositionally biased region" description="Basic and acidic residues" evidence="9">
    <location>
        <begin position="827"/>
        <end position="847"/>
    </location>
</feature>
<dbReference type="GO" id="GO:0072344">
    <property type="term" value="P:rescue of stalled ribosome"/>
    <property type="evidence" value="ECO:0007669"/>
    <property type="project" value="InterPro"/>
</dbReference>
<dbReference type="GO" id="GO:0061630">
    <property type="term" value="F:ubiquitin protein ligase activity"/>
    <property type="evidence" value="ECO:0007669"/>
    <property type="project" value="UniProtKB-EC"/>
</dbReference>
<dbReference type="SMART" id="SM00184">
    <property type="entry name" value="RING"/>
    <property type="match status" value="1"/>
</dbReference>
<dbReference type="Proteomes" id="UP000541610">
    <property type="component" value="Unassembled WGS sequence"/>
</dbReference>
<dbReference type="InterPro" id="IPR013083">
    <property type="entry name" value="Znf_RING/FYVE/PHD"/>
</dbReference>
<dbReference type="EC" id="2.3.2.27" evidence="3"/>
<feature type="region of interest" description="Disordered" evidence="9">
    <location>
        <begin position="370"/>
        <end position="424"/>
    </location>
</feature>
<feature type="compositionally biased region" description="Basic and acidic residues" evidence="9">
    <location>
        <begin position="396"/>
        <end position="415"/>
    </location>
</feature>
<dbReference type="Pfam" id="PF25447">
    <property type="entry name" value="RING_ZNF598"/>
    <property type="match status" value="1"/>
</dbReference>
<evidence type="ECO:0000256" key="3">
    <source>
        <dbReference type="ARBA" id="ARBA00012483"/>
    </source>
</evidence>
<dbReference type="Gene3D" id="3.30.40.10">
    <property type="entry name" value="Zinc/RING finger domain, C3HC4 (zinc finger)"/>
    <property type="match status" value="1"/>
</dbReference>
<dbReference type="OrthoDB" id="3838338at2759"/>
<feature type="region of interest" description="Disordered" evidence="9">
    <location>
        <begin position="803"/>
        <end position="852"/>
    </location>
</feature>
<evidence type="ECO:0000313" key="11">
    <source>
        <dbReference type="EMBL" id="KAF4697094.1"/>
    </source>
</evidence>
<dbReference type="SUPFAM" id="SSF53335">
    <property type="entry name" value="S-adenosyl-L-methionine-dependent methyltransferases"/>
    <property type="match status" value="1"/>
</dbReference>
<gene>
    <name evidence="11" type="ORF">FOZ60_011767</name>
</gene>
<dbReference type="Gene3D" id="3.40.50.150">
    <property type="entry name" value="Vaccinia Virus protein VP39"/>
    <property type="match status" value="1"/>
</dbReference>
<evidence type="ECO:0000256" key="9">
    <source>
        <dbReference type="SAM" id="MobiDB-lite"/>
    </source>
</evidence>
<keyword evidence="5 8" id="KW-0863">Zinc-finger</keyword>
<dbReference type="InterPro" id="IPR001876">
    <property type="entry name" value="Znf_RanBP2"/>
</dbReference>
<dbReference type="CDD" id="cd16615">
    <property type="entry name" value="RING-HC_ZNF598"/>
    <property type="match status" value="1"/>
</dbReference>
<dbReference type="PROSITE" id="PS01358">
    <property type="entry name" value="ZF_RANBP2_1"/>
    <property type="match status" value="1"/>
</dbReference>
<protein>
    <recommendedName>
        <fullName evidence="3">RING-type E3 ubiquitin transferase</fullName>
        <ecNumber evidence="3">2.3.2.27</ecNumber>
    </recommendedName>
</protein>
<evidence type="ECO:0000256" key="5">
    <source>
        <dbReference type="ARBA" id="ARBA00022771"/>
    </source>
</evidence>
<proteinExistence type="inferred from homology"/>
<feature type="region of interest" description="Disordered" evidence="9">
    <location>
        <begin position="1392"/>
        <end position="1427"/>
    </location>
</feature>
<dbReference type="InterPro" id="IPR007072">
    <property type="entry name" value="RNMT_CmcI"/>
</dbReference>
<comment type="similarity">
    <text evidence="7">Belongs to the ZNF598/HEL2 family.</text>
</comment>
<dbReference type="Pfam" id="PF10170">
    <property type="entry name" value="C6_DPF"/>
    <property type="match status" value="1"/>
</dbReference>
<dbReference type="GO" id="GO:0008610">
    <property type="term" value="P:lipid biosynthetic process"/>
    <property type="evidence" value="ECO:0007669"/>
    <property type="project" value="InterPro"/>
</dbReference>
<comment type="caution">
    <text evidence="11">The sequence shown here is derived from an EMBL/GenBank/DDBJ whole genome shotgun (WGS) entry which is preliminary data.</text>
</comment>
<dbReference type="EMBL" id="JABANP010000005">
    <property type="protein sequence ID" value="KAF4697094.1"/>
    <property type="molecule type" value="Genomic_DNA"/>
</dbReference>
<dbReference type="GO" id="GO:0043022">
    <property type="term" value="F:ribosome binding"/>
    <property type="evidence" value="ECO:0007669"/>
    <property type="project" value="TreeGrafter"/>
</dbReference>
<dbReference type="InterPro" id="IPR029063">
    <property type="entry name" value="SAM-dependent_MTases_sf"/>
</dbReference>
<evidence type="ECO:0000259" key="10">
    <source>
        <dbReference type="PROSITE" id="PS50089"/>
    </source>
</evidence>
<evidence type="ECO:0000256" key="6">
    <source>
        <dbReference type="ARBA" id="ARBA00022833"/>
    </source>
</evidence>
<dbReference type="GO" id="GO:0008270">
    <property type="term" value="F:zinc ion binding"/>
    <property type="evidence" value="ECO:0007669"/>
    <property type="project" value="UniProtKB-KW"/>
</dbReference>
<keyword evidence="4" id="KW-0479">Metal-binding</keyword>
<sequence length="1427" mass="159890">MPPKALAGAYLLFASTSGVENSSVVSSSYSLLHAGLEPLLSPKEATAYETIEDVFEKFQIYCHGRWLGVQVLQSPNDLLYIQNVLTEVRPDVVIEAGTYKGGLTVYIASVLEALKGLEREDWDPMVITIDRNDPSQVFDREWFCPVCQECTKAWQTPLWQRRVHFIQGYSDQVDVLMEVEDMLRSKQGTVQSSGRNITVLITLDASHEAEGVLTELLMYSPLVSTDSYIIVQDARLDRLWKKPAVFAATAAFLQFTSDFYWDRTVPIYGSSQHMYLRRVSSSHLGSLQSSRISASDDGSMKRFQSLLKSPPYVDSSDMVFLEEVYSLQSPFSGTTDSPVIVLGAECSCCGRKVCTDAACSVFYKKRAGGHQREEHQHGGHRAYYGKGRHGGKGKGKGRDERDQYDPDYDRGELSRKKGGGTQKIDIPPPLSFASSLVLTDPIKPNTIDKIDEECSLCMEKLIYVAVGHCGHHNVCWLCALRLRWLLNDRACPMCKEELNALVLVHRDQYDPTLSLDDLIASKKRPVIKDKEQTDIYYADKRIQKICLTIRQYRCGFCTNWDGDGSTEAEREDKWAFRTLGDLRTHLRKQHSRDFCTICLNEREVFILEQYLYSTYGHGADIDRHCRHGDPDLRPPVDDHPSCDFCNPSGRNDHRFYSADQLKTHMRKNHFTCHLCESMGWRNEYYKDYFALYAHFSAAHYPCEHNECLAKRFVVFKTDDDLKIHEMTEHTNFGVMSRAEKRANLRLDFGTSGGRSRKPGQRDDNPNPDTTENYKVKFCKPPRQFYNGPDESTALGQEYAALNAVTSDEEDDQNEASDPKRIKARYPSRRDGHRYDPRWHGDIPEPHLPKPRTSSVIINDVDADNSAGIATNDEEPEVPKADDAGDLMERGRRVLTHEAVRIVEADPDGLGRVNGALFKNKNAELMKACRKALGDANLRDLKDAAMEMRTEQSDEALDYFVETAAEVFSLAEGGMQEGAKLFAAMVLLLPLKGLRDKLVDHMQEYAGDAVLQSTVMEERRQARSVSPEPRSAASVSSRESSQAPKVQLPDTPVPIPDGLLAGPHKRPSFIKALMAVLDADLGDVDAAIPPKQYTKLVQSVQLIDGIQTDTLAEMRNQLLAVVGSRKDLSWANADMVIALRPLAFRLLTPRPTTQADSNVDDDSMEEDYEYRDPSRQREAEEAAAASAADLQKGWDEFVQKARRVLHERFNMLELCYMSTYIHLAAGRLQSRGIERGVDDRYSYQEFPLLPGTKPVVNSTHAQKAQRKGADYPTLSAAHAPSSSSSSSNTRQRGLWATRNPNRLADPDAFPELPKIQPKPKSSQWTAGGKARKDIERMKGLERRYPLLVRPNKNAPKKAHEPELPGWTCPHCEEHNEPQADTCSKCGLKMLMKKGGPLGGGEGGSGGGGGSKGGKRKKASAADKAMGRF</sequence>
<comment type="catalytic activity">
    <reaction evidence="1">
        <text>S-ubiquitinyl-[E2 ubiquitin-conjugating enzyme]-L-cysteine + [acceptor protein]-L-lysine = [E2 ubiquitin-conjugating enzyme]-L-cysteine + N(6)-ubiquitinyl-[acceptor protein]-L-lysine.</text>
        <dbReference type="EC" id="2.3.2.27"/>
    </reaction>
</comment>
<dbReference type="Pfam" id="PF23230">
    <property type="entry name" value="zf-C2H2_13"/>
    <property type="match status" value="1"/>
</dbReference>
<dbReference type="InterPro" id="IPR044288">
    <property type="entry name" value="ZNF598/HEL2"/>
</dbReference>
<feature type="region of interest" description="Disordered" evidence="9">
    <location>
        <begin position="1250"/>
        <end position="1337"/>
    </location>
</feature>
<dbReference type="InterPro" id="IPR018785">
    <property type="entry name" value="CDPF1_dom"/>
</dbReference>
<feature type="region of interest" description="Disordered" evidence="9">
    <location>
        <begin position="747"/>
        <end position="774"/>
    </location>
</feature>